<sequence length="206" mass="21569">MNQRKSPTRQIEAIKWSTAAAVVGVAIIAAIVSYNHAYALVTAYGEGGWTARLVPLTVDGLIYASSMVLLHAARQGAPAPHLARWLLALGITATLAANATHGLGRGPVGAIVAAWPAVALVGSYELLMTIVRSNARVPDPVPTPEYVPETDPLEVQAADAFAADVSAGRLPTVRAIRLRLRVGQPRAQRVQTYLSGLITTPDGGPA</sequence>
<gene>
    <name evidence="2" type="ORF">GCM10009745_68750</name>
</gene>
<proteinExistence type="predicted"/>
<dbReference type="RefSeq" id="WP_344161579.1">
    <property type="nucleotide sequence ID" value="NZ_BAAANF010000022.1"/>
</dbReference>
<feature type="transmembrane region" description="Helical" evidence="1">
    <location>
        <begin position="53"/>
        <end position="73"/>
    </location>
</feature>
<feature type="transmembrane region" description="Helical" evidence="1">
    <location>
        <begin position="85"/>
        <end position="103"/>
    </location>
</feature>
<dbReference type="Proteomes" id="UP001500280">
    <property type="component" value="Unassembled WGS sequence"/>
</dbReference>
<evidence type="ECO:0008006" key="4">
    <source>
        <dbReference type="Google" id="ProtNLM"/>
    </source>
</evidence>
<accession>A0ABP4US98</accession>
<evidence type="ECO:0000256" key="1">
    <source>
        <dbReference type="SAM" id="Phobius"/>
    </source>
</evidence>
<dbReference type="EMBL" id="BAAANF010000022">
    <property type="protein sequence ID" value="GAA1710953.1"/>
    <property type="molecule type" value="Genomic_DNA"/>
</dbReference>
<name>A0ABP4US98_9ACTN</name>
<comment type="caution">
    <text evidence="2">The sequence shown here is derived from an EMBL/GenBank/DDBJ whole genome shotgun (WGS) entry which is preliminary data.</text>
</comment>
<dbReference type="Pfam" id="PF10935">
    <property type="entry name" value="DUF2637"/>
    <property type="match status" value="1"/>
</dbReference>
<keyword evidence="3" id="KW-1185">Reference proteome</keyword>
<reference evidence="3" key="1">
    <citation type="journal article" date="2019" name="Int. J. Syst. Evol. Microbiol.">
        <title>The Global Catalogue of Microorganisms (GCM) 10K type strain sequencing project: providing services to taxonomists for standard genome sequencing and annotation.</title>
        <authorList>
            <consortium name="The Broad Institute Genomics Platform"/>
            <consortium name="The Broad Institute Genome Sequencing Center for Infectious Disease"/>
            <person name="Wu L."/>
            <person name="Ma J."/>
        </authorList>
    </citation>
    <scope>NUCLEOTIDE SEQUENCE [LARGE SCALE GENOMIC DNA]</scope>
    <source>
        <strain evidence="3">JCM 14307</strain>
    </source>
</reference>
<organism evidence="2 3">
    <name type="scientific">Kribbella yunnanensis</name>
    <dbReference type="NCBI Taxonomy" id="190194"/>
    <lineage>
        <taxon>Bacteria</taxon>
        <taxon>Bacillati</taxon>
        <taxon>Actinomycetota</taxon>
        <taxon>Actinomycetes</taxon>
        <taxon>Propionibacteriales</taxon>
        <taxon>Kribbellaceae</taxon>
        <taxon>Kribbella</taxon>
    </lineage>
</organism>
<evidence type="ECO:0000313" key="2">
    <source>
        <dbReference type="EMBL" id="GAA1710953.1"/>
    </source>
</evidence>
<feature type="transmembrane region" description="Helical" evidence="1">
    <location>
        <begin position="109"/>
        <end position="127"/>
    </location>
</feature>
<keyword evidence="1" id="KW-1133">Transmembrane helix</keyword>
<keyword evidence="1" id="KW-0472">Membrane</keyword>
<keyword evidence="1" id="KW-0812">Transmembrane</keyword>
<dbReference type="InterPro" id="IPR021235">
    <property type="entry name" value="DUF2637"/>
</dbReference>
<feature type="transmembrane region" description="Helical" evidence="1">
    <location>
        <begin position="20"/>
        <end position="41"/>
    </location>
</feature>
<protein>
    <recommendedName>
        <fullName evidence="4">DUF2637 domain-containing protein</fullName>
    </recommendedName>
</protein>
<evidence type="ECO:0000313" key="3">
    <source>
        <dbReference type="Proteomes" id="UP001500280"/>
    </source>
</evidence>